<keyword evidence="1" id="KW-0472">Membrane</keyword>
<keyword evidence="1" id="KW-0998">Cell outer membrane</keyword>
<comment type="similarity">
    <text evidence="1">Belongs to the TonB-dependent receptor family.</text>
</comment>
<evidence type="ECO:0000313" key="3">
    <source>
        <dbReference type="EMBL" id="GAE86533.1"/>
    </source>
</evidence>
<organism evidence="3 4">
    <name type="scientific">Bacteroides reticulotermitis JCM 10512</name>
    <dbReference type="NCBI Taxonomy" id="1445607"/>
    <lineage>
        <taxon>Bacteria</taxon>
        <taxon>Pseudomonadati</taxon>
        <taxon>Bacteroidota</taxon>
        <taxon>Bacteroidia</taxon>
        <taxon>Bacteroidales</taxon>
        <taxon>Bacteroidaceae</taxon>
        <taxon>Bacteroides</taxon>
    </lineage>
</organism>
<dbReference type="InterPro" id="IPR012910">
    <property type="entry name" value="Plug_dom"/>
</dbReference>
<feature type="domain" description="TonB-dependent receptor plug" evidence="2">
    <location>
        <begin position="143"/>
        <end position="227"/>
    </location>
</feature>
<comment type="caution">
    <text evidence="3">The sequence shown here is derived from an EMBL/GenBank/DDBJ whole genome shotgun (WGS) entry which is preliminary data.</text>
</comment>
<evidence type="ECO:0000313" key="4">
    <source>
        <dbReference type="Proteomes" id="UP000019131"/>
    </source>
</evidence>
<evidence type="ECO:0000256" key="1">
    <source>
        <dbReference type="PROSITE-ProRule" id="PRU01360"/>
    </source>
</evidence>
<keyword evidence="1" id="KW-1134">Transmembrane beta strand</keyword>
<dbReference type="Pfam" id="PF07715">
    <property type="entry name" value="Plug"/>
    <property type="match status" value="1"/>
</dbReference>
<protein>
    <submittedName>
        <fullName evidence="3">TonB-dependent receptor</fullName>
    </submittedName>
</protein>
<dbReference type="InterPro" id="IPR037066">
    <property type="entry name" value="Plug_dom_sf"/>
</dbReference>
<dbReference type="AlphaFoldDB" id="W4V159"/>
<dbReference type="Proteomes" id="UP000019131">
    <property type="component" value="Unassembled WGS sequence"/>
</dbReference>
<dbReference type="EMBL" id="BAIV01000052">
    <property type="protein sequence ID" value="GAE86533.1"/>
    <property type="molecule type" value="Genomic_DNA"/>
</dbReference>
<comment type="subcellular location">
    <subcellularLocation>
        <location evidence="1">Cell outer membrane</location>
        <topology evidence="1">Multi-pass membrane protein</topology>
    </subcellularLocation>
</comment>
<accession>W4V159</accession>
<dbReference type="Gene3D" id="2.170.130.10">
    <property type="entry name" value="TonB-dependent receptor, plug domain"/>
    <property type="match status" value="1"/>
</dbReference>
<gene>
    <name evidence="3" type="ORF">JCM10512_5051</name>
</gene>
<dbReference type="InterPro" id="IPR008969">
    <property type="entry name" value="CarboxyPept-like_regulatory"/>
</dbReference>
<keyword evidence="1" id="KW-0812">Transmembrane</keyword>
<proteinExistence type="inferred from homology"/>
<keyword evidence="1" id="KW-0813">Transport</keyword>
<reference evidence="3 4" key="1">
    <citation type="journal article" date="2014" name="Genome Announc.">
        <title>Draft Genome Sequence of Bacteroides reticulotermitis Strain JCM 10512T, Isolated from the Gut of a Termite.</title>
        <authorList>
            <person name="Yuki M."/>
            <person name="Oshima K."/>
            <person name="Suda W."/>
            <person name="Sakamoto M."/>
            <person name="Iida T."/>
            <person name="Hattori M."/>
            <person name="Ohkuma M."/>
        </authorList>
    </citation>
    <scope>NUCLEOTIDE SEQUENCE [LARGE SCALE GENOMIC DNA]</scope>
    <source>
        <strain evidence="3 4">JCM 10512</strain>
    </source>
</reference>
<keyword evidence="4" id="KW-1185">Reference proteome</keyword>
<sequence>MLSINIHLFMAKRTNFFKGSNTSSFSIIKCTGILWVLLVFPLVIHAQGTLKGYVLDDKTKEPLTGAVVVEQATTNGISTDADGRFNIKVTGRFPLKLSVRLIGYKDQEVTVKSAADPVNIYLAEDINALNEVVVVGYGTQRRKELTGAVASISKAALEQPATSVNELLGGGIAGLNVSQSSGQPGAGSAIRIRGGNSIYASNEPLYVIDGFIFFSEKNATQAGVGNIDGSLIPWLRLILRTLNR</sequence>
<dbReference type="PROSITE" id="PS52016">
    <property type="entry name" value="TONB_DEPENDENT_REC_3"/>
    <property type="match status" value="1"/>
</dbReference>
<dbReference type="Pfam" id="PF13715">
    <property type="entry name" value="CarbopepD_reg_2"/>
    <property type="match status" value="1"/>
</dbReference>
<dbReference type="SUPFAM" id="SSF49464">
    <property type="entry name" value="Carboxypeptidase regulatory domain-like"/>
    <property type="match status" value="1"/>
</dbReference>
<dbReference type="InterPro" id="IPR039426">
    <property type="entry name" value="TonB-dep_rcpt-like"/>
</dbReference>
<name>W4V159_9BACE</name>
<dbReference type="SUPFAM" id="SSF56935">
    <property type="entry name" value="Porins"/>
    <property type="match status" value="1"/>
</dbReference>
<keyword evidence="3" id="KW-0675">Receptor</keyword>
<evidence type="ECO:0000259" key="2">
    <source>
        <dbReference type="Pfam" id="PF07715"/>
    </source>
</evidence>
<dbReference type="Gene3D" id="2.60.40.1120">
    <property type="entry name" value="Carboxypeptidase-like, regulatory domain"/>
    <property type="match status" value="1"/>
</dbReference>
<dbReference type="GO" id="GO:0009279">
    <property type="term" value="C:cell outer membrane"/>
    <property type="evidence" value="ECO:0007669"/>
    <property type="project" value="UniProtKB-SubCell"/>
</dbReference>
<dbReference type="STRING" id="1445607.JCM10512_5051"/>